<organism evidence="1 2">
    <name type="scientific">Liparis tanakae</name>
    <name type="common">Tanaka's snailfish</name>
    <dbReference type="NCBI Taxonomy" id="230148"/>
    <lineage>
        <taxon>Eukaryota</taxon>
        <taxon>Metazoa</taxon>
        <taxon>Chordata</taxon>
        <taxon>Craniata</taxon>
        <taxon>Vertebrata</taxon>
        <taxon>Euteleostomi</taxon>
        <taxon>Actinopterygii</taxon>
        <taxon>Neopterygii</taxon>
        <taxon>Teleostei</taxon>
        <taxon>Neoteleostei</taxon>
        <taxon>Acanthomorphata</taxon>
        <taxon>Eupercaria</taxon>
        <taxon>Perciformes</taxon>
        <taxon>Cottioidei</taxon>
        <taxon>Cottales</taxon>
        <taxon>Liparidae</taxon>
        <taxon>Liparis</taxon>
    </lineage>
</organism>
<reference evidence="1 2" key="1">
    <citation type="submission" date="2019-03" db="EMBL/GenBank/DDBJ databases">
        <title>First draft genome of Liparis tanakae, snailfish: a comprehensive survey of snailfish specific genes.</title>
        <authorList>
            <person name="Kim W."/>
            <person name="Song I."/>
            <person name="Jeong J.-H."/>
            <person name="Kim D."/>
            <person name="Kim S."/>
            <person name="Ryu S."/>
            <person name="Song J.Y."/>
            <person name="Lee S.K."/>
        </authorList>
    </citation>
    <scope>NUCLEOTIDE SEQUENCE [LARGE SCALE GENOMIC DNA]</scope>
    <source>
        <tissue evidence="1">Muscle</tissue>
    </source>
</reference>
<dbReference type="Proteomes" id="UP000314294">
    <property type="component" value="Unassembled WGS sequence"/>
</dbReference>
<proteinExistence type="predicted"/>
<dbReference type="AlphaFoldDB" id="A0A4Z2FP84"/>
<comment type="caution">
    <text evidence="1">The sequence shown here is derived from an EMBL/GenBank/DDBJ whole genome shotgun (WGS) entry which is preliminary data.</text>
</comment>
<dbReference type="EMBL" id="SRLO01001008">
    <property type="protein sequence ID" value="TNN42851.1"/>
    <property type="molecule type" value="Genomic_DNA"/>
</dbReference>
<evidence type="ECO:0000313" key="2">
    <source>
        <dbReference type="Proteomes" id="UP000314294"/>
    </source>
</evidence>
<evidence type="ECO:0000313" key="1">
    <source>
        <dbReference type="EMBL" id="TNN42851.1"/>
    </source>
</evidence>
<sequence>MCPSESSITLSNFRSLRTNTDGLNIPEDSDFSVTICYLRIENAEVWKHECRYVRKGGLSCWARTLFSTMVHSTSSSWITTSFFRIFIAYSSSVAFISASMTFRTHLTRVFFHNLTLLRPHREKRATRTDSLGTLRGAPPCVAVSQSTSGARAAKAPWRGGFGVERWQRGVKFEDRQQLTAATGGVGRIMLSSRGSIDLRSEREKVFAACRELRVTRPAVQSAVVFTQSRDGHACKHNQSVQGVHSIIMLAEAYL</sequence>
<accession>A0A4Z2FP84</accession>
<protein>
    <submittedName>
        <fullName evidence="1">Uncharacterized protein</fullName>
    </submittedName>
</protein>
<name>A0A4Z2FP84_9TELE</name>
<gene>
    <name evidence="1" type="ORF">EYF80_046964</name>
</gene>
<keyword evidence="2" id="KW-1185">Reference proteome</keyword>